<protein>
    <submittedName>
        <fullName evidence="5">Biotin-dependent carboxyltransferase</fullName>
    </submittedName>
</protein>
<dbReference type="RefSeq" id="WP_199463943.1">
    <property type="nucleotide sequence ID" value="NZ_JAEMUH010000019.1"/>
</dbReference>
<dbReference type="Gene3D" id="2.40.100.10">
    <property type="entry name" value="Cyclophilin-like"/>
    <property type="match status" value="1"/>
</dbReference>
<proteinExistence type="predicted"/>
<dbReference type="Proteomes" id="UP000598488">
    <property type="component" value="Unassembled WGS sequence"/>
</dbReference>
<gene>
    <name evidence="5" type="ORF">JHD44_16910</name>
</gene>
<dbReference type="InterPro" id="IPR029000">
    <property type="entry name" value="Cyclophilin-like_dom_sf"/>
</dbReference>
<dbReference type="SUPFAM" id="SSF50891">
    <property type="entry name" value="Cyclophilin-like"/>
    <property type="match status" value="1"/>
</dbReference>
<dbReference type="SMART" id="SM00797">
    <property type="entry name" value="AHS2"/>
    <property type="match status" value="1"/>
</dbReference>
<dbReference type="EMBL" id="JAEMUH010000019">
    <property type="protein sequence ID" value="MBJ7552367.1"/>
    <property type="molecule type" value="Genomic_DNA"/>
</dbReference>
<comment type="caution">
    <text evidence="5">The sequence shown here is derived from an EMBL/GenBank/DDBJ whole genome shotgun (WGS) entry which is preliminary data.</text>
</comment>
<evidence type="ECO:0000313" key="6">
    <source>
        <dbReference type="Proteomes" id="UP000598488"/>
    </source>
</evidence>
<keyword evidence="2" id="KW-0378">Hydrolase</keyword>
<name>A0ABS0ZFH0_9GAMM</name>
<evidence type="ECO:0000259" key="4">
    <source>
        <dbReference type="SMART" id="SM00797"/>
    </source>
</evidence>
<evidence type="ECO:0000256" key="3">
    <source>
        <dbReference type="ARBA" id="ARBA00022840"/>
    </source>
</evidence>
<keyword evidence="1" id="KW-0547">Nucleotide-binding</keyword>
<sequence length="307" mass="33646">MAFKVLKPGVLSLLQDLGRYGYHAVGLSNGGPMDEYAFRLANRLLDNNPNAPQVEITYGLLVLQATADTTIALCGADLGAKLNDKPLLVWQTYAIQAGDRLSFHQPQHGLRAYLAVKGGFQCEAALSSVSTVMREHVGGLTGKGDKLQKGDLLAFEPYSEPYQNRVPRHAIPDYSQTNIPMIMGYQHEHFSCVEKAHFLSSNYQVSQSFDRMGYRLEGRSIAYSGDGIISEGIAYGSIQIPKDGQPIVLLKDRQTIGGYPKMGCVTTWGGSLLSQKMAGDSVHFEAIPVEEEEKESLLFEARLNSIS</sequence>
<dbReference type="NCBIfam" id="TIGR00724">
    <property type="entry name" value="urea_amlyse_rel"/>
    <property type="match status" value="1"/>
</dbReference>
<dbReference type="PANTHER" id="PTHR43309">
    <property type="entry name" value="5-OXOPROLINASE SUBUNIT C"/>
    <property type="match status" value="1"/>
</dbReference>
<evidence type="ECO:0000256" key="1">
    <source>
        <dbReference type="ARBA" id="ARBA00022741"/>
    </source>
</evidence>
<dbReference type="PANTHER" id="PTHR43309:SF4">
    <property type="entry name" value="CARBOXYLTRANSFERASE DOMAIN-CONTAINING PROTEIN"/>
    <property type="match status" value="1"/>
</dbReference>
<keyword evidence="6" id="KW-1185">Reference proteome</keyword>
<dbReference type="Pfam" id="PF02626">
    <property type="entry name" value="CT_A_B"/>
    <property type="match status" value="1"/>
</dbReference>
<organism evidence="5 6">
    <name type="scientific">Marinomonas ostreistagni</name>
    <dbReference type="NCBI Taxonomy" id="359209"/>
    <lineage>
        <taxon>Bacteria</taxon>
        <taxon>Pseudomonadati</taxon>
        <taxon>Pseudomonadota</taxon>
        <taxon>Gammaproteobacteria</taxon>
        <taxon>Oceanospirillales</taxon>
        <taxon>Oceanospirillaceae</taxon>
        <taxon>Marinomonas</taxon>
    </lineage>
</organism>
<evidence type="ECO:0000313" key="5">
    <source>
        <dbReference type="EMBL" id="MBJ7552367.1"/>
    </source>
</evidence>
<dbReference type="InterPro" id="IPR003778">
    <property type="entry name" value="CT_A_B"/>
</dbReference>
<dbReference type="InterPro" id="IPR052708">
    <property type="entry name" value="PxpC"/>
</dbReference>
<reference evidence="5 6" key="1">
    <citation type="submission" date="2020-12" db="EMBL/GenBank/DDBJ databases">
        <title>Comparative genome analysis of fungal antagonists Marinomonas ostreistagni 398 and M. spartinae 468.</title>
        <authorList>
            <person name="Fields J.L."/>
            <person name="Mavrodi O.V."/>
            <person name="Biber P.D."/>
            <person name="Indest K.J."/>
            <person name="Mavrodi D.V."/>
        </authorList>
    </citation>
    <scope>NUCLEOTIDE SEQUENCE [LARGE SCALE GENOMIC DNA]</scope>
    <source>
        <strain evidence="5 6">USM7</strain>
    </source>
</reference>
<feature type="domain" description="Carboxyltransferase" evidence="4">
    <location>
        <begin position="24"/>
        <end position="302"/>
    </location>
</feature>
<evidence type="ECO:0000256" key="2">
    <source>
        <dbReference type="ARBA" id="ARBA00022801"/>
    </source>
</evidence>
<keyword evidence="3" id="KW-0067">ATP-binding</keyword>
<accession>A0ABS0ZFH0</accession>